<gene>
    <name evidence="7" type="ORF">C7450_10667</name>
</gene>
<evidence type="ECO:0000256" key="3">
    <source>
        <dbReference type="ARBA" id="ARBA00022448"/>
    </source>
</evidence>
<comment type="similarity">
    <text evidence="2">Belongs to the bacterial solute-binding protein 5 family.</text>
</comment>
<evidence type="ECO:0000313" key="7">
    <source>
        <dbReference type="EMBL" id="PXW57895.1"/>
    </source>
</evidence>
<keyword evidence="8" id="KW-1185">Reference proteome</keyword>
<dbReference type="InterPro" id="IPR039424">
    <property type="entry name" value="SBP_5"/>
</dbReference>
<dbReference type="Pfam" id="PF00496">
    <property type="entry name" value="SBP_bac_5"/>
    <property type="match status" value="1"/>
</dbReference>
<evidence type="ECO:0000256" key="4">
    <source>
        <dbReference type="ARBA" id="ARBA00022729"/>
    </source>
</evidence>
<feature type="chain" id="PRO_5016150187" evidence="5">
    <location>
        <begin position="21"/>
        <end position="519"/>
    </location>
</feature>
<proteinExistence type="inferred from homology"/>
<sequence>MRLKSLVFAVLLCAFSGHLAAAQDIAVAVPVEAASIDPNYAVQPHTATISLHIFDALIRRSLDGKLEPGLATSWTSIGDKTWEFKLRDGVTFQDGSPLTADDVVATVKRIGSLPSPLLRFTFYTGKIANAVAVDPTTVRFETTEPDPVLPTKLSFVYIVKKECEAVPTEEFVKSCMVGTGAYSFVKQIPGESIEVARYDGHWAGTGGFDKITFRVMANGSARTAAILGGDIDVNSRQDSIDIRRVEDDKCCSVFTAGEDRNISIAFNFSPAATGFAKKDGSPLTVNPFLDLRVRQAVALAIDSNAIVSRILDNVAVREGQPYPSEYPGGSANLPPIEPNLAKARQLMAEAGYPNGFQTRMICTSGAQVRDVDICQAVASMSAQLGIAVTIEALPANLYSVERAKGNFGMAYWTVGTGMGELLNAALFSIHTPNKERAYGGVNYTGYSNPDVDALLEKASVTFDEQTRYGLVAKAIETAMADRVVVPIARQMIISSVRGDLRYSPRADGMFNALHLVKGK</sequence>
<organism evidence="7 8">
    <name type="scientific">Chelatococcus asaccharovorans</name>
    <dbReference type="NCBI Taxonomy" id="28210"/>
    <lineage>
        <taxon>Bacteria</taxon>
        <taxon>Pseudomonadati</taxon>
        <taxon>Pseudomonadota</taxon>
        <taxon>Alphaproteobacteria</taxon>
        <taxon>Hyphomicrobiales</taxon>
        <taxon>Chelatococcaceae</taxon>
        <taxon>Chelatococcus</taxon>
    </lineage>
</organism>
<evidence type="ECO:0000256" key="1">
    <source>
        <dbReference type="ARBA" id="ARBA00004418"/>
    </source>
</evidence>
<accession>A0A2V3U508</accession>
<comment type="caution">
    <text evidence="7">The sequence shown here is derived from an EMBL/GenBank/DDBJ whole genome shotgun (WGS) entry which is preliminary data.</text>
</comment>
<keyword evidence="3" id="KW-0813">Transport</keyword>
<dbReference type="RefSeq" id="WP_170147256.1">
    <property type="nucleotide sequence ID" value="NZ_JAHBRY010000001.1"/>
</dbReference>
<keyword evidence="4 5" id="KW-0732">Signal</keyword>
<dbReference type="Proteomes" id="UP000248021">
    <property type="component" value="Unassembled WGS sequence"/>
</dbReference>
<dbReference type="Gene3D" id="3.10.105.10">
    <property type="entry name" value="Dipeptide-binding Protein, Domain 3"/>
    <property type="match status" value="1"/>
</dbReference>
<dbReference type="InterPro" id="IPR000914">
    <property type="entry name" value="SBP_5_dom"/>
</dbReference>
<feature type="signal peptide" evidence="5">
    <location>
        <begin position="1"/>
        <end position="20"/>
    </location>
</feature>
<name>A0A2V3U508_9HYPH</name>
<dbReference type="PANTHER" id="PTHR30290:SF9">
    <property type="entry name" value="OLIGOPEPTIDE-BINDING PROTEIN APPA"/>
    <property type="match status" value="1"/>
</dbReference>
<dbReference type="Gene3D" id="3.40.190.10">
    <property type="entry name" value="Periplasmic binding protein-like II"/>
    <property type="match status" value="1"/>
</dbReference>
<protein>
    <submittedName>
        <fullName evidence="7">Peptide/nickel transport system substrate-binding protein</fullName>
    </submittedName>
</protein>
<dbReference type="AlphaFoldDB" id="A0A2V3U508"/>
<reference evidence="7 8" key="1">
    <citation type="submission" date="2018-05" db="EMBL/GenBank/DDBJ databases">
        <title>Genomic Encyclopedia of Type Strains, Phase IV (KMG-IV): sequencing the most valuable type-strain genomes for metagenomic binning, comparative biology and taxonomic classification.</title>
        <authorList>
            <person name="Goeker M."/>
        </authorList>
    </citation>
    <scope>NUCLEOTIDE SEQUENCE [LARGE SCALE GENOMIC DNA]</scope>
    <source>
        <strain evidence="7 8">DSM 6462</strain>
    </source>
</reference>
<dbReference type="GO" id="GO:0043190">
    <property type="term" value="C:ATP-binding cassette (ABC) transporter complex"/>
    <property type="evidence" value="ECO:0007669"/>
    <property type="project" value="InterPro"/>
</dbReference>
<evidence type="ECO:0000313" key="8">
    <source>
        <dbReference type="Proteomes" id="UP000248021"/>
    </source>
</evidence>
<evidence type="ECO:0000259" key="6">
    <source>
        <dbReference type="Pfam" id="PF00496"/>
    </source>
</evidence>
<dbReference type="PANTHER" id="PTHR30290">
    <property type="entry name" value="PERIPLASMIC BINDING COMPONENT OF ABC TRANSPORTER"/>
    <property type="match status" value="1"/>
</dbReference>
<dbReference type="EMBL" id="QJJK01000006">
    <property type="protein sequence ID" value="PXW57895.1"/>
    <property type="molecule type" value="Genomic_DNA"/>
</dbReference>
<dbReference type="SUPFAM" id="SSF53850">
    <property type="entry name" value="Periplasmic binding protein-like II"/>
    <property type="match status" value="1"/>
</dbReference>
<dbReference type="InterPro" id="IPR030678">
    <property type="entry name" value="Peptide/Ni-bd"/>
</dbReference>
<dbReference type="GO" id="GO:0030288">
    <property type="term" value="C:outer membrane-bounded periplasmic space"/>
    <property type="evidence" value="ECO:0007669"/>
    <property type="project" value="UniProtKB-ARBA"/>
</dbReference>
<dbReference type="GO" id="GO:1904680">
    <property type="term" value="F:peptide transmembrane transporter activity"/>
    <property type="evidence" value="ECO:0007669"/>
    <property type="project" value="TreeGrafter"/>
</dbReference>
<evidence type="ECO:0000256" key="5">
    <source>
        <dbReference type="SAM" id="SignalP"/>
    </source>
</evidence>
<dbReference type="Gene3D" id="3.90.76.10">
    <property type="entry name" value="Dipeptide-binding Protein, Domain 1"/>
    <property type="match status" value="1"/>
</dbReference>
<feature type="domain" description="Solute-binding protein family 5" evidence="6">
    <location>
        <begin position="65"/>
        <end position="419"/>
    </location>
</feature>
<dbReference type="GO" id="GO:0015833">
    <property type="term" value="P:peptide transport"/>
    <property type="evidence" value="ECO:0007669"/>
    <property type="project" value="TreeGrafter"/>
</dbReference>
<dbReference type="PIRSF" id="PIRSF002741">
    <property type="entry name" value="MppA"/>
    <property type="match status" value="1"/>
</dbReference>
<comment type="subcellular location">
    <subcellularLocation>
        <location evidence="1">Periplasm</location>
    </subcellularLocation>
</comment>
<evidence type="ECO:0000256" key="2">
    <source>
        <dbReference type="ARBA" id="ARBA00005695"/>
    </source>
</evidence>